<dbReference type="Pfam" id="PF22468">
    <property type="entry name" value="ACT_9"/>
    <property type="match status" value="1"/>
</dbReference>
<feature type="domain" description="Aspartokinase ACT" evidence="8">
    <location>
        <begin position="95"/>
        <end position="152"/>
    </location>
</feature>
<dbReference type="SUPFAM" id="SSF55021">
    <property type="entry name" value="ACT-like"/>
    <property type="match status" value="2"/>
</dbReference>
<evidence type="ECO:0000256" key="1">
    <source>
        <dbReference type="ARBA" id="ARBA00010122"/>
    </source>
</evidence>
<evidence type="ECO:0000256" key="4">
    <source>
        <dbReference type="ARBA" id="ARBA00022741"/>
    </source>
</evidence>
<evidence type="ECO:0000259" key="8">
    <source>
        <dbReference type="Pfam" id="PF22468"/>
    </source>
</evidence>
<dbReference type="GO" id="GO:0009090">
    <property type="term" value="P:homoserine biosynthetic process"/>
    <property type="evidence" value="ECO:0007669"/>
    <property type="project" value="TreeGrafter"/>
</dbReference>
<keyword evidence="4" id="KW-0547">Nucleotide-binding</keyword>
<dbReference type="RefSeq" id="WP_132226468.1">
    <property type="nucleotide sequence ID" value="NZ_JANKBF010000019.1"/>
</dbReference>
<dbReference type="GeneID" id="98916249"/>
<comment type="caution">
    <text evidence="9">The sequence shown here is derived from an EMBL/GenBank/DDBJ whole genome shotgun (WGS) entry which is preliminary data.</text>
</comment>
<dbReference type="CDD" id="cd04891">
    <property type="entry name" value="ACT_AK-LysC-DapG-like_1"/>
    <property type="match status" value="1"/>
</dbReference>
<dbReference type="EMBL" id="SMCQ01000021">
    <property type="protein sequence ID" value="TCV94252.1"/>
    <property type="molecule type" value="Genomic_DNA"/>
</dbReference>
<keyword evidence="3" id="KW-0808">Transferase</keyword>
<dbReference type="InterPro" id="IPR045865">
    <property type="entry name" value="ACT-like_dom_sf"/>
</dbReference>
<dbReference type="PANTHER" id="PTHR21499">
    <property type="entry name" value="ASPARTATE KINASE"/>
    <property type="match status" value="1"/>
</dbReference>
<dbReference type="GO" id="GO:0005524">
    <property type="term" value="F:ATP binding"/>
    <property type="evidence" value="ECO:0007669"/>
    <property type="project" value="UniProtKB-KW"/>
</dbReference>
<evidence type="ECO:0000256" key="2">
    <source>
        <dbReference type="ARBA" id="ARBA00013059"/>
    </source>
</evidence>
<name>A0A4R3YPM7_9FIRM</name>
<organism evidence="9 10">
    <name type="scientific">Longibaculum muris</name>
    <dbReference type="NCBI Taxonomy" id="1796628"/>
    <lineage>
        <taxon>Bacteria</taxon>
        <taxon>Bacillati</taxon>
        <taxon>Bacillota</taxon>
        <taxon>Erysipelotrichia</taxon>
        <taxon>Erysipelotrichales</taxon>
        <taxon>Coprobacillaceae</taxon>
        <taxon>Longibaculum</taxon>
    </lineage>
</organism>
<dbReference type="GO" id="GO:0005829">
    <property type="term" value="C:cytosol"/>
    <property type="evidence" value="ECO:0007669"/>
    <property type="project" value="TreeGrafter"/>
</dbReference>
<evidence type="ECO:0000313" key="10">
    <source>
        <dbReference type="Proteomes" id="UP000295515"/>
    </source>
</evidence>
<dbReference type="GO" id="GO:0004072">
    <property type="term" value="F:aspartate kinase activity"/>
    <property type="evidence" value="ECO:0007669"/>
    <property type="project" value="UniProtKB-EC"/>
</dbReference>
<keyword evidence="10" id="KW-1185">Reference proteome</keyword>
<accession>A0A4R3YPM7</accession>
<dbReference type="InterPro" id="IPR054352">
    <property type="entry name" value="ACT_Aspartokinase"/>
</dbReference>
<comment type="similarity">
    <text evidence="1">Belongs to the aspartokinase family.</text>
</comment>
<dbReference type="GO" id="GO:0009089">
    <property type="term" value="P:lysine biosynthetic process via diaminopimelate"/>
    <property type="evidence" value="ECO:0007669"/>
    <property type="project" value="TreeGrafter"/>
</dbReference>
<evidence type="ECO:0000256" key="3">
    <source>
        <dbReference type="ARBA" id="ARBA00022679"/>
    </source>
</evidence>
<evidence type="ECO:0000256" key="6">
    <source>
        <dbReference type="ARBA" id="ARBA00022840"/>
    </source>
</evidence>
<dbReference type="EC" id="2.7.2.4" evidence="2"/>
<evidence type="ECO:0000313" key="9">
    <source>
        <dbReference type="EMBL" id="TCV94252.1"/>
    </source>
</evidence>
<evidence type="ECO:0000256" key="5">
    <source>
        <dbReference type="ARBA" id="ARBA00022777"/>
    </source>
</evidence>
<dbReference type="PANTHER" id="PTHR21499:SF3">
    <property type="entry name" value="ASPARTOKINASE"/>
    <property type="match status" value="1"/>
</dbReference>
<keyword evidence="5 9" id="KW-0418">Kinase</keyword>
<dbReference type="Proteomes" id="UP000295515">
    <property type="component" value="Unassembled WGS sequence"/>
</dbReference>
<comment type="catalytic activity">
    <reaction evidence="7">
        <text>L-aspartate + ATP = 4-phospho-L-aspartate + ADP</text>
        <dbReference type="Rhea" id="RHEA:23776"/>
        <dbReference type="ChEBI" id="CHEBI:29991"/>
        <dbReference type="ChEBI" id="CHEBI:30616"/>
        <dbReference type="ChEBI" id="CHEBI:57535"/>
        <dbReference type="ChEBI" id="CHEBI:456216"/>
        <dbReference type="EC" id="2.7.2.4"/>
    </reaction>
</comment>
<proteinExistence type="inferred from homology"/>
<dbReference type="AlphaFoldDB" id="A0A4R3YPM7"/>
<protein>
    <recommendedName>
        <fullName evidence="2">aspartate kinase</fullName>
        <ecNumber evidence="2">2.7.2.4</ecNumber>
    </recommendedName>
</protein>
<keyword evidence="6" id="KW-0067">ATP-binding</keyword>
<gene>
    <name evidence="9" type="ORF">EDD60_12147</name>
</gene>
<sequence length="155" mass="17769">MDKNAITQVEYNDQIIQVKLLNVEKNSLFVGSIFQEISKNGVNIDMISQAMLEDEMRIDFTCDQKDQEKLNEAIENIKQKHPRIMVYQSRNVAKVMVEGEKMKDEIGVAAHIFEILGKYQVPLLQITTSEISISCVIPSEFMELAVNEIKKAYQL</sequence>
<evidence type="ECO:0000256" key="7">
    <source>
        <dbReference type="ARBA" id="ARBA00047872"/>
    </source>
</evidence>
<dbReference type="Gene3D" id="3.30.2130.10">
    <property type="entry name" value="VC0802-like"/>
    <property type="match status" value="1"/>
</dbReference>
<reference evidence="9 10" key="1">
    <citation type="submission" date="2019-03" db="EMBL/GenBank/DDBJ databases">
        <title>Genomic Encyclopedia of Type Strains, Phase IV (KMG-IV): sequencing the most valuable type-strain genomes for metagenomic binning, comparative biology and taxonomic classification.</title>
        <authorList>
            <person name="Goeker M."/>
        </authorList>
    </citation>
    <scope>NUCLEOTIDE SEQUENCE [LARGE SCALE GENOMIC DNA]</scope>
    <source>
        <strain evidence="9 10">DSM 29487</strain>
    </source>
</reference>